<dbReference type="GO" id="GO:0006508">
    <property type="term" value="P:proteolysis"/>
    <property type="evidence" value="ECO:0007669"/>
    <property type="project" value="UniProtKB-KW"/>
</dbReference>
<feature type="repeat" description="WD" evidence="8">
    <location>
        <begin position="1691"/>
        <end position="1732"/>
    </location>
</feature>
<reference evidence="15 16" key="1">
    <citation type="journal article" date="2017" name="Mol. Ecol.">
        <title>Comparative and population genomic landscape of Phellinus noxius: A hypervariable fungus causing root rot in trees.</title>
        <authorList>
            <person name="Chung C.L."/>
            <person name="Lee T.J."/>
            <person name="Akiba M."/>
            <person name="Lee H.H."/>
            <person name="Kuo T.H."/>
            <person name="Liu D."/>
            <person name="Ke H.M."/>
            <person name="Yokoi T."/>
            <person name="Roa M.B."/>
            <person name="Lu M.J."/>
            <person name="Chang Y.Y."/>
            <person name="Ann P.J."/>
            <person name="Tsai J.N."/>
            <person name="Chen C.Y."/>
            <person name="Tzean S.S."/>
            <person name="Ota Y."/>
            <person name="Hattori T."/>
            <person name="Sahashi N."/>
            <person name="Liou R.F."/>
            <person name="Kikuchi T."/>
            <person name="Tsai I.J."/>
        </authorList>
    </citation>
    <scope>NUCLEOTIDE SEQUENCE [LARGE SCALE GENOMIC DNA]</scope>
    <source>
        <strain evidence="15 16">FFPRI411160</strain>
    </source>
</reference>
<dbReference type="FunFam" id="2.40.70.10:FF:000115">
    <property type="entry name" value="Lysosomal aspartic protease"/>
    <property type="match status" value="1"/>
</dbReference>
<protein>
    <submittedName>
        <fullName evidence="15">Nucleotide-binding-oligomerization-domain like receptor</fullName>
    </submittedName>
</protein>
<feature type="domain" description="C2" evidence="12">
    <location>
        <begin position="483"/>
        <end position="598"/>
    </location>
</feature>
<feature type="repeat" description="WD" evidence="8">
    <location>
        <begin position="1860"/>
        <end position="1901"/>
    </location>
</feature>
<dbReference type="EMBL" id="NBII01000005">
    <property type="protein sequence ID" value="PAV18364.1"/>
    <property type="molecule type" value="Genomic_DNA"/>
</dbReference>
<dbReference type="PROSITE" id="PS50837">
    <property type="entry name" value="NACHT"/>
    <property type="match status" value="1"/>
</dbReference>
<dbReference type="InterPro" id="IPR021109">
    <property type="entry name" value="Peptidase_aspartic_dom_sf"/>
</dbReference>
<dbReference type="PRINTS" id="PR00320">
    <property type="entry name" value="GPROTEINBRPT"/>
</dbReference>
<dbReference type="CDD" id="cd00200">
    <property type="entry name" value="WD40"/>
    <property type="match status" value="3"/>
</dbReference>
<dbReference type="InterPro" id="IPR056884">
    <property type="entry name" value="NPHP3-like_N"/>
</dbReference>
<evidence type="ECO:0000256" key="4">
    <source>
        <dbReference type="ARBA" id="ARBA00022737"/>
    </source>
</evidence>
<dbReference type="Gene3D" id="2.130.10.10">
    <property type="entry name" value="YVTN repeat-like/Quinoprotein amine dehydrogenase"/>
    <property type="match status" value="5"/>
</dbReference>
<feature type="repeat" description="WD" evidence="8">
    <location>
        <begin position="1817"/>
        <end position="1851"/>
    </location>
</feature>
<dbReference type="Pfam" id="PF23414">
    <property type="entry name" value="Beta-prop_EML_2"/>
    <property type="match status" value="1"/>
</dbReference>
<feature type="signal peptide" evidence="11">
    <location>
        <begin position="1"/>
        <end position="28"/>
    </location>
</feature>
<feature type="active site" evidence="7">
    <location>
        <position position="307"/>
    </location>
</feature>
<evidence type="ECO:0000256" key="2">
    <source>
        <dbReference type="ARBA" id="ARBA00022574"/>
    </source>
</evidence>
<evidence type="ECO:0000256" key="7">
    <source>
        <dbReference type="PIRSR" id="PIRSR601461-1"/>
    </source>
</evidence>
<evidence type="ECO:0000259" key="12">
    <source>
        <dbReference type="PROSITE" id="PS50004"/>
    </source>
</evidence>
<keyword evidence="5 9" id="KW-0064">Aspartyl protease</keyword>
<evidence type="ECO:0000313" key="16">
    <source>
        <dbReference type="Proteomes" id="UP000217199"/>
    </source>
</evidence>
<feature type="repeat" description="WD" evidence="8">
    <location>
        <begin position="1561"/>
        <end position="1602"/>
    </location>
</feature>
<dbReference type="Gene3D" id="3.40.50.300">
    <property type="entry name" value="P-loop containing nucleotide triphosphate hydrolases"/>
    <property type="match status" value="1"/>
</dbReference>
<dbReference type="SUPFAM" id="SSF49562">
    <property type="entry name" value="C2 domain (Calcium/lipid-binding domain, CaLB)"/>
    <property type="match status" value="1"/>
</dbReference>
<dbReference type="PROSITE" id="PS00678">
    <property type="entry name" value="WD_REPEATS_1"/>
    <property type="match status" value="6"/>
</dbReference>
<feature type="region of interest" description="Disordered" evidence="10">
    <location>
        <begin position="429"/>
        <end position="461"/>
    </location>
</feature>
<feature type="domain" description="Peptidase A1" evidence="14">
    <location>
        <begin position="95"/>
        <end position="425"/>
    </location>
</feature>
<evidence type="ECO:0000256" key="11">
    <source>
        <dbReference type="SAM" id="SignalP"/>
    </source>
</evidence>
<keyword evidence="15" id="KW-0675">Receptor</keyword>
<feature type="repeat" description="WD" evidence="8">
    <location>
        <begin position="1604"/>
        <end position="1636"/>
    </location>
</feature>
<sequence>MYSKSRTYTLALACLTALGLSAPEFTIAAPNSRDSTAIHVPLLRRQTAPRTIHDFAAEAQSLRIKYGRPGSGSPLRQRGNSANIETVNQQSDSSYYASLSVGSPAQDFNVILDTGSSDLWVASNQCVTCPQDTNLFDSSKSSTFKTSQQPITIKYGSGEVAGQVVSDTVSMGGFTISGQTLTVVNDISTNFLVSPVSGLIGLAFNTIAQSRATPFWQALADGNFLTSPEMSFWLTRFVNDPQAQTLEPGGAFTLGGTNSSFFTGDIDFVNIPSGVTPSFWLLPLQEVTVQGNSISVPSGTGSLAAIDTGTTLIAGPSDAVQNVYAEIPGSQALTGQMDGFFAFPCDTVVNVTLNFGSRTWAISDADFNLGAVNRQGTLCLGGIFDLDAGTSSSGTTSVPQWIVGDTFLKNVYSVFRSNPPSVGFAQLSDAAGGSSAPQPSGTTSARITGGGNLPPSASSTSSAAVLSSDPSLVLNGLVTILISDPSLIIAAMSRHYTLRVSSAEVAELWRKRPLTARLSRRPSLYAEISVADVVRRTVVIRDTKVPVWEEDFPLSCPSDTVTLYIKIKHDSAKDICIGRGESRLRWLLREGEEVELPLHISENPESDVLGFAYLELQESDAKTNAQLAIKNLIHDIRVSKLESISDSIEDLTGGRNDILSSDLLSSLQDSIPTVDAIVKSIDSIAETHPYLKLAWNLTTVLYRIVSSQINFDKRLRDLVEDLAKTFRFVDDATSLNHLIDSFALIIDELLDFITECSLFIRAYIQHAFIDRTLRVNEKEKIEDFESKLAKLRDDFKIGVVLQTANAVDFHSGRKVLEKLEHQLKPVRSSGATHRECLEGTGIALRKTINCWAEGTDLPNILLLMGGAGTGKSTIATTIAEEYRRKNRLGSHFLCLKGMSDPTTVIRTFAYNLAVYNQQIAQNIASELRGVELDSSTLKGQFNILLSASLGKAARKDGIDYPVLIILDALDECGTVDTRKQLVRLLEYEFSTLPPNFRILITSRPEEDIVSLLPSQSHVHSIMIDQRSEDNKQDVLMFIKFEFEHLRKSGRLRVPVDWPWEDSLEALGEAADGLFIWASTAIKYISEKKSDRFTYFKKLVEDASVIHLDDLYVTVLEESLDWDDFTREIFPEVFSLIFFSKVPLSDKDIDGILYLKEGSTANLLLCLQSLVAYEPGQPIHVHHASLFDYLTSPSNKEEYWFIDTKYRKQQIVSRCIDLMGRLLKFNICKLESSFLLNEDVYDLNERIRDNIPTFLQYACHNWAQHLKEVPYSDELHKRLKAFVYSRLLGWFEVLSLTGVFKSCVGSSLIYAMTWIRSKDKPLYTFLQDAYRQASEFCDAISQSTPHIYVSLLALTRDDSRVSNFYAKCMKSLVKVDYIGARRRVACIKEIQCNSGDVTCVAFSRDGTSIISGTWGNAIRIWCSMSGDAIGEPLGDDPGCINSISLSLDGKYVVSGSSFGNIQICDTVTGEKIRDLGFAESQEVYAVAFSSGGKYVAYGSSNNTICILDFKTGNKVKEFEDAHSDNIRSITYSRSGRHIVSGSDDSTICVWDTRSGELLYEPIRGHLGPIYSVSFSPDGKRIVSGSGDGSVRIWNTEDGESVCQPLKDNCGAVYSVVFTPSGSFLLSGSEDGIVRLWDTAKSLSPARRFDGHTGKIWTVSFSSDGSRFLSGSSDGSIRMWDIRGAGTATNQPLNAHSDGISSITVSPDGSSIASGSFDGQVCLWNASNISLISGSFSGHTDTVCSVAYSPRGESFVSISRDRTTCIWSPRGDCLTSRKSPGRASSIAFSPDGKFIASGFEDGSISIWDLSKKIIVSGPFQVQERAILSVAYSPDGKYVASGSYDGTVCVWDIEYKEYLVGPLRGHSNIVNSVAYSPDGYYIASASDDGTIRIWDVNNGEITCEPITGHSRVVSSVSFSPDGRSIVSGSWDRTVCIWDAYDGSLLYGPFEGRSDRISSVCFFPDGKRVASGSWDKTIQIWTLDENQMEDDWDLREDGWIVSPSNEHLIWIPTELRRTLCRRNLTAILNIPFNTIVDFQDSSLGERWARCNARNIKYVVEE</sequence>
<proteinExistence type="inferred from homology"/>
<dbReference type="InterPro" id="IPR035892">
    <property type="entry name" value="C2_domain_sf"/>
</dbReference>
<dbReference type="PROSITE" id="PS50004">
    <property type="entry name" value="C2"/>
    <property type="match status" value="1"/>
</dbReference>
<feature type="repeat" description="WD" evidence="8">
    <location>
        <begin position="1734"/>
        <end position="1766"/>
    </location>
</feature>
<dbReference type="InterPro" id="IPR020472">
    <property type="entry name" value="WD40_PAC1"/>
</dbReference>
<dbReference type="PANTHER" id="PTHR44129">
    <property type="entry name" value="WD REPEAT-CONTAINING PROTEIN POP1"/>
    <property type="match status" value="1"/>
</dbReference>
<feature type="repeat" description="WD" evidence="8">
    <location>
        <begin position="1946"/>
        <end position="1987"/>
    </location>
</feature>
<dbReference type="InterPro" id="IPR055442">
    <property type="entry name" value="Beta-prop_EML-like_2nd"/>
</dbReference>
<dbReference type="PROSITE" id="PS51767">
    <property type="entry name" value="PEPTIDASE_A1"/>
    <property type="match status" value="1"/>
</dbReference>
<dbReference type="InterPro" id="IPR015943">
    <property type="entry name" value="WD40/YVTN_repeat-like_dom_sf"/>
</dbReference>
<keyword evidence="4" id="KW-0677">Repeat</keyword>
<dbReference type="PROSITE" id="PS50294">
    <property type="entry name" value="WD_REPEATS_REGION"/>
    <property type="match status" value="11"/>
</dbReference>
<dbReference type="Proteomes" id="UP000217199">
    <property type="component" value="Unassembled WGS sequence"/>
</dbReference>
<evidence type="ECO:0000256" key="5">
    <source>
        <dbReference type="ARBA" id="ARBA00022750"/>
    </source>
</evidence>
<feature type="repeat" description="WD" evidence="8">
    <location>
        <begin position="1647"/>
        <end position="1688"/>
    </location>
</feature>
<dbReference type="InterPro" id="IPR000008">
    <property type="entry name" value="C2_dom"/>
</dbReference>
<dbReference type="InterPro" id="IPR050349">
    <property type="entry name" value="WD_LIS1/nudF_dynein_reg"/>
</dbReference>
<dbReference type="CDD" id="cd05471">
    <property type="entry name" value="pepsin_like"/>
    <property type="match status" value="1"/>
</dbReference>
<dbReference type="Gene3D" id="2.60.40.150">
    <property type="entry name" value="C2 domain"/>
    <property type="match status" value="1"/>
</dbReference>
<dbReference type="OrthoDB" id="771136at2759"/>
<feature type="repeat" description="WD" evidence="8">
    <location>
        <begin position="1389"/>
        <end position="1420"/>
    </location>
</feature>
<feature type="active site" evidence="7">
    <location>
        <position position="113"/>
    </location>
</feature>
<feature type="repeat" description="WD" evidence="8">
    <location>
        <begin position="1903"/>
        <end position="1944"/>
    </location>
</feature>
<feature type="domain" description="NACHT" evidence="13">
    <location>
        <begin position="859"/>
        <end position="1004"/>
    </location>
</feature>
<evidence type="ECO:0000256" key="1">
    <source>
        <dbReference type="ARBA" id="ARBA00007447"/>
    </source>
</evidence>
<dbReference type="InterPro" id="IPR033121">
    <property type="entry name" value="PEPTIDASE_A1"/>
</dbReference>
<feature type="repeat" description="WD" evidence="8">
    <location>
        <begin position="1783"/>
        <end position="1808"/>
    </location>
</feature>
<evidence type="ECO:0000256" key="3">
    <source>
        <dbReference type="ARBA" id="ARBA00022670"/>
    </source>
</evidence>
<dbReference type="SMART" id="SM00320">
    <property type="entry name" value="WD40"/>
    <property type="match status" value="14"/>
</dbReference>
<dbReference type="Pfam" id="PF24883">
    <property type="entry name" value="NPHP3_N"/>
    <property type="match status" value="1"/>
</dbReference>
<dbReference type="InterPro" id="IPR001461">
    <property type="entry name" value="Aspartic_peptidase_A1"/>
</dbReference>
<comment type="similarity">
    <text evidence="1 9">Belongs to the peptidase A1 family.</text>
</comment>
<name>A0A286UFU6_9AGAM</name>
<feature type="chain" id="PRO_5013547780" evidence="11">
    <location>
        <begin position="29"/>
        <end position="2057"/>
    </location>
</feature>
<evidence type="ECO:0000256" key="10">
    <source>
        <dbReference type="SAM" id="MobiDB-lite"/>
    </source>
</evidence>
<accession>A0A286UFU6</accession>
<dbReference type="InterPro" id="IPR001969">
    <property type="entry name" value="Aspartic_peptidase_AS"/>
</dbReference>
<comment type="caution">
    <text evidence="15">The sequence shown here is derived from an EMBL/GenBank/DDBJ whole genome shotgun (WGS) entry which is preliminary data.</text>
</comment>
<dbReference type="Pfam" id="PF00168">
    <property type="entry name" value="C2"/>
    <property type="match status" value="1"/>
</dbReference>
<dbReference type="Pfam" id="PF00026">
    <property type="entry name" value="Asp"/>
    <property type="match status" value="1"/>
</dbReference>
<organism evidence="15 16">
    <name type="scientific">Pyrrhoderma noxium</name>
    <dbReference type="NCBI Taxonomy" id="2282107"/>
    <lineage>
        <taxon>Eukaryota</taxon>
        <taxon>Fungi</taxon>
        <taxon>Dikarya</taxon>
        <taxon>Basidiomycota</taxon>
        <taxon>Agaricomycotina</taxon>
        <taxon>Agaricomycetes</taxon>
        <taxon>Hymenochaetales</taxon>
        <taxon>Hymenochaetaceae</taxon>
        <taxon>Pyrrhoderma</taxon>
    </lineage>
</organism>
<evidence type="ECO:0000256" key="8">
    <source>
        <dbReference type="PROSITE-ProRule" id="PRU00221"/>
    </source>
</evidence>
<dbReference type="InterPro" id="IPR007111">
    <property type="entry name" value="NACHT_NTPase"/>
</dbReference>
<dbReference type="InterPro" id="IPR001680">
    <property type="entry name" value="WD40_rpt"/>
</dbReference>
<dbReference type="STRING" id="2282107.A0A286UFU6"/>
<evidence type="ECO:0000259" key="13">
    <source>
        <dbReference type="PROSITE" id="PS50837"/>
    </source>
</evidence>
<keyword evidence="16" id="KW-1185">Reference proteome</keyword>
<feature type="repeat" description="WD" evidence="8">
    <location>
        <begin position="1518"/>
        <end position="1559"/>
    </location>
</feature>
<dbReference type="PRINTS" id="PR00792">
    <property type="entry name" value="PEPSIN"/>
</dbReference>
<dbReference type="Gene3D" id="2.40.70.10">
    <property type="entry name" value="Acid Proteases"/>
    <property type="match status" value="2"/>
</dbReference>
<keyword evidence="2 8" id="KW-0853">WD repeat</keyword>
<keyword evidence="11" id="KW-0732">Signal</keyword>
<dbReference type="Pfam" id="PF00400">
    <property type="entry name" value="WD40"/>
    <property type="match status" value="9"/>
</dbReference>
<keyword evidence="3 9" id="KW-0645">Protease</keyword>
<dbReference type="SUPFAM" id="SSF50630">
    <property type="entry name" value="Acid proteases"/>
    <property type="match status" value="1"/>
</dbReference>
<dbReference type="InParanoid" id="A0A286UFU6"/>
<feature type="compositionally biased region" description="Polar residues" evidence="10">
    <location>
        <begin position="435"/>
        <end position="446"/>
    </location>
</feature>
<evidence type="ECO:0000259" key="14">
    <source>
        <dbReference type="PROSITE" id="PS51767"/>
    </source>
</evidence>
<evidence type="ECO:0000256" key="9">
    <source>
        <dbReference type="RuleBase" id="RU000454"/>
    </source>
</evidence>
<dbReference type="PROSITE" id="PS00141">
    <property type="entry name" value="ASP_PROTEASE"/>
    <property type="match status" value="2"/>
</dbReference>
<gene>
    <name evidence="15" type="ORF">PNOK_0520600</name>
</gene>
<dbReference type="GO" id="GO:0004190">
    <property type="term" value="F:aspartic-type endopeptidase activity"/>
    <property type="evidence" value="ECO:0007669"/>
    <property type="project" value="UniProtKB-KW"/>
</dbReference>
<dbReference type="InterPro" id="IPR019775">
    <property type="entry name" value="WD40_repeat_CS"/>
</dbReference>
<dbReference type="InterPro" id="IPR027417">
    <property type="entry name" value="P-loop_NTPase"/>
</dbReference>
<dbReference type="InterPro" id="IPR036322">
    <property type="entry name" value="WD40_repeat_dom_sf"/>
</dbReference>
<dbReference type="SUPFAM" id="SSF50978">
    <property type="entry name" value="WD40 repeat-like"/>
    <property type="match status" value="2"/>
</dbReference>
<evidence type="ECO:0000313" key="15">
    <source>
        <dbReference type="EMBL" id="PAV18364.1"/>
    </source>
</evidence>
<dbReference type="InterPro" id="IPR034164">
    <property type="entry name" value="Pepsin-like_dom"/>
</dbReference>
<evidence type="ECO:0000256" key="6">
    <source>
        <dbReference type="ARBA" id="ARBA00022801"/>
    </source>
</evidence>
<dbReference type="SUPFAM" id="SSF52540">
    <property type="entry name" value="P-loop containing nucleoside triphosphate hydrolases"/>
    <property type="match status" value="1"/>
</dbReference>
<dbReference type="PROSITE" id="PS50082">
    <property type="entry name" value="WD_REPEATS_2"/>
    <property type="match status" value="12"/>
</dbReference>
<keyword evidence="6 9" id="KW-0378">Hydrolase</keyword>